<feature type="region of interest" description="Disordered" evidence="2">
    <location>
        <begin position="391"/>
        <end position="432"/>
    </location>
</feature>
<evidence type="ECO:0000313" key="4">
    <source>
        <dbReference type="EMBL" id="KAJ8416108.1"/>
    </source>
</evidence>
<dbReference type="Pfam" id="PF15235">
    <property type="entry name" value="GRIN_C"/>
    <property type="match status" value="1"/>
</dbReference>
<feature type="region of interest" description="Disordered" evidence="2">
    <location>
        <begin position="1"/>
        <end position="32"/>
    </location>
</feature>
<dbReference type="InterPro" id="IPR032745">
    <property type="entry name" value="GRIN_C"/>
</dbReference>
<dbReference type="InterPro" id="IPR026646">
    <property type="entry name" value="GPRIN2-like/GPRIN3"/>
</dbReference>
<name>A0AAD7T8G5_9TELE</name>
<gene>
    <name evidence="4" type="ORF">AAFF_G00381300</name>
</gene>
<reference evidence="4" key="1">
    <citation type="journal article" date="2023" name="Science">
        <title>Genome structures resolve the early diversification of teleost fishes.</title>
        <authorList>
            <person name="Parey E."/>
            <person name="Louis A."/>
            <person name="Montfort J."/>
            <person name="Bouchez O."/>
            <person name="Roques C."/>
            <person name="Iampietro C."/>
            <person name="Lluch J."/>
            <person name="Castinel A."/>
            <person name="Donnadieu C."/>
            <person name="Desvignes T."/>
            <person name="Floi Bucao C."/>
            <person name="Jouanno E."/>
            <person name="Wen M."/>
            <person name="Mejri S."/>
            <person name="Dirks R."/>
            <person name="Jansen H."/>
            <person name="Henkel C."/>
            <person name="Chen W.J."/>
            <person name="Zahm M."/>
            <person name="Cabau C."/>
            <person name="Klopp C."/>
            <person name="Thompson A.W."/>
            <person name="Robinson-Rechavi M."/>
            <person name="Braasch I."/>
            <person name="Lecointre G."/>
            <person name="Bobe J."/>
            <person name="Postlethwait J.H."/>
            <person name="Berthelot C."/>
            <person name="Roest Crollius H."/>
            <person name="Guiguen Y."/>
        </authorList>
    </citation>
    <scope>NUCLEOTIDE SEQUENCE</scope>
    <source>
        <strain evidence="4">NC1722</strain>
    </source>
</reference>
<evidence type="ECO:0000256" key="2">
    <source>
        <dbReference type="SAM" id="MobiDB-lite"/>
    </source>
</evidence>
<protein>
    <recommendedName>
        <fullName evidence="3">G protein-regulated inducer of neurite outgrowth C-terminal domain-containing protein</fullName>
    </recommendedName>
</protein>
<dbReference type="EMBL" id="JAINUG010000007">
    <property type="protein sequence ID" value="KAJ8416108.1"/>
    <property type="molecule type" value="Genomic_DNA"/>
</dbReference>
<dbReference type="GO" id="GO:0005886">
    <property type="term" value="C:plasma membrane"/>
    <property type="evidence" value="ECO:0007669"/>
    <property type="project" value="TreeGrafter"/>
</dbReference>
<organism evidence="4 5">
    <name type="scientific">Aldrovandia affinis</name>
    <dbReference type="NCBI Taxonomy" id="143900"/>
    <lineage>
        <taxon>Eukaryota</taxon>
        <taxon>Metazoa</taxon>
        <taxon>Chordata</taxon>
        <taxon>Craniata</taxon>
        <taxon>Vertebrata</taxon>
        <taxon>Euteleostomi</taxon>
        <taxon>Actinopterygii</taxon>
        <taxon>Neopterygii</taxon>
        <taxon>Teleostei</taxon>
        <taxon>Notacanthiformes</taxon>
        <taxon>Halosauridae</taxon>
        <taxon>Aldrovandia</taxon>
    </lineage>
</organism>
<dbReference type="Proteomes" id="UP001221898">
    <property type="component" value="Unassembled WGS sequence"/>
</dbReference>
<dbReference type="PANTHER" id="PTHR15718:SF5">
    <property type="entry name" value="G PROTEIN-REGULATED INDUCER OF NEURITE OUTGROWTH 2"/>
    <property type="match status" value="1"/>
</dbReference>
<proteinExistence type="predicted"/>
<comment type="caution">
    <text evidence="4">The sequence shown here is derived from an EMBL/GenBank/DDBJ whole genome shotgun (WGS) entry which is preliminary data.</text>
</comment>
<sequence length="432" mass="45855">MAHTGRPVPERFPPCGHFDSDGTIADGDEDDDLGVPIFHLSKSLTDMATDYQCREGAAGHGPDLRKCVSSAVCQRGEPETVRTPERAERGVSVVPAAVATVHHLPRGHLPQTASSSRDLRGERLDQALQRSHSVSLYAAREAHCRGPGYGGEAGFTCPGMGCCARPVLACHVLGCQRAAAPLHSNPVPTCSGGGYWSPAAPRRGVWICAPSPNSSPGASRGHGCRAACIGHSAHHVWPEDKFPDHCHPTPTARGSGERGSVPDGVTRTLRLSASISETQLNGRRHVAMPCPIDGRTSREATTMTSRRELRDVGVQTASLGSPQTHVFPKVSLAGEESGAGTGQTSPVKEVMWDAEGMTWEVYGAAVDPQELGVAIQKHLELQIKEVAASRALKLSQRDTGTSQHRGPGKKRGGLMESLRKPTCCARPSTTED</sequence>
<evidence type="ECO:0000256" key="1">
    <source>
        <dbReference type="ARBA" id="ARBA00002358"/>
    </source>
</evidence>
<keyword evidence="5" id="KW-1185">Reference proteome</keyword>
<dbReference type="PANTHER" id="PTHR15718">
    <property type="entry name" value="G PROTEIN-REGULATED INDUCER OF NEURITE OUTGROWTH C-TERMINAL DOMAIN-CONTAINING PROTEIN"/>
    <property type="match status" value="1"/>
</dbReference>
<evidence type="ECO:0000313" key="5">
    <source>
        <dbReference type="Proteomes" id="UP001221898"/>
    </source>
</evidence>
<dbReference type="AlphaFoldDB" id="A0AAD7T8G5"/>
<evidence type="ECO:0000259" key="3">
    <source>
        <dbReference type="Pfam" id="PF15235"/>
    </source>
</evidence>
<comment type="function">
    <text evidence="1">May be involved in neurite outgrowth.</text>
</comment>
<accession>A0AAD7T8G5</accession>
<feature type="domain" description="G protein-regulated inducer of neurite outgrowth C-terminal" evidence="3">
    <location>
        <begin position="335"/>
        <end position="429"/>
    </location>
</feature>
<dbReference type="GO" id="GO:0031175">
    <property type="term" value="P:neuron projection development"/>
    <property type="evidence" value="ECO:0007669"/>
    <property type="project" value="TreeGrafter"/>
</dbReference>